<comment type="caution">
    <text evidence="2">The sequence shown here is derived from an EMBL/GenBank/DDBJ whole genome shotgun (WGS) entry which is preliminary data.</text>
</comment>
<dbReference type="InterPro" id="IPR025489">
    <property type="entry name" value="DUF4381"/>
</dbReference>
<keyword evidence="1" id="KW-0812">Transmembrane</keyword>
<evidence type="ECO:0000313" key="2">
    <source>
        <dbReference type="EMBL" id="OUS40734.1"/>
    </source>
</evidence>
<organism evidence="2 3">
    <name type="scientific">Oleispira antarctica</name>
    <dbReference type="NCBI Taxonomy" id="188908"/>
    <lineage>
        <taxon>Bacteria</taxon>
        <taxon>Pseudomonadati</taxon>
        <taxon>Pseudomonadota</taxon>
        <taxon>Gammaproteobacteria</taxon>
        <taxon>Oceanospirillales</taxon>
        <taxon>Oceanospirillaceae</taxon>
        <taxon>Oleispira</taxon>
    </lineage>
</organism>
<dbReference type="Pfam" id="PF14316">
    <property type="entry name" value="DUF4381"/>
    <property type="match status" value="1"/>
</dbReference>
<evidence type="ECO:0000256" key="1">
    <source>
        <dbReference type="SAM" id="Phobius"/>
    </source>
</evidence>
<sequence length="197" mass="22607">MPNQAPDISQLKDIHLPNAINDWPISFGWWWLLTVIIMAIFIGCYAWYKEWKKSATKRAALTLLNHQYEHFKENGNAQVFLQQSNQILKRFCLEKHPQAVSLSGPAWTNFLIRQSHKTFFDAELANAISQGIYQPHCQFDAQALHQACSSWLKHNKPTVLRKKMSEQDLRDKFSVKPAAVNTKISKQNIGNVGSSND</sequence>
<accession>A0A1Y5HXT9</accession>
<protein>
    <recommendedName>
        <fullName evidence="4">DUF4381 domain-containing protein</fullName>
    </recommendedName>
</protein>
<feature type="transmembrane region" description="Helical" evidence="1">
    <location>
        <begin position="29"/>
        <end position="48"/>
    </location>
</feature>
<proteinExistence type="predicted"/>
<keyword evidence="1" id="KW-1133">Transmembrane helix</keyword>
<evidence type="ECO:0008006" key="4">
    <source>
        <dbReference type="Google" id="ProtNLM"/>
    </source>
</evidence>
<dbReference type="EMBL" id="MABE01000261">
    <property type="protein sequence ID" value="OUS40734.1"/>
    <property type="molecule type" value="Genomic_DNA"/>
</dbReference>
<gene>
    <name evidence="2" type="ORF">A9R00_04515</name>
</gene>
<name>A0A1Y5HXT9_OLEAN</name>
<dbReference type="AlphaFoldDB" id="A0A1Y5HXT9"/>
<dbReference type="Proteomes" id="UP000227088">
    <property type="component" value="Unassembled WGS sequence"/>
</dbReference>
<evidence type="ECO:0000313" key="3">
    <source>
        <dbReference type="Proteomes" id="UP000227088"/>
    </source>
</evidence>
<reference evidence="3" key="1">
    <citation type="journal article" date="2017" name="Proc. Natl. Acad. Sci. U.S.A.">
        <title>Simulation of Deepwater Horizon oil plume reveals substrate specialization within a complex community of hydrocarbon degraders.</title>
        <authorList>
            <person name="Hu P."/>
            <person name="Dubinsky E.A."/>
            <person name="Probst A.J."/>
            <person name="Wang J."/>
            <person name="Sieber C.M.K."/>
            <person name="Tom L.M."/>
            <person name="Gardinali P."/>
            <person name="Banfield J.F."/>
            <person name="Atlas R.M."/>
            <person name="Andersen G.L."/>
        </authorList>
    </citation>
    <scope>NUCLEOTIDE SEQUENCE [LARGE SCALE GENOMIC DNA]</scope>
</reference>
<keyword evidence="1" id="KW-0472">Membrane</keyword>